<evidence type="ECO:0000313" key="3">
    <source>
        <dbReference type="Proteomes" id="UP000579153"/>
    </source>
</evidence>
<dbReference type="InterPro" id="IPR042095">
    <property type="entry name" value="SUMF_sf"/>
</dbReference>
<dbReference type="Proteomes" id="UP000579153">
    <property type="component" value="Unassembled WGS sequence"/>
</dbReference>
<name>A0A7W9LI07_9ACTN</name>
<feature type="region of interest" description="Disordered" evidence="1">
    <location>
        <begin position="178"/>
        <end position="198"/>
    </location>
</feature>
<evidence type="ECO:0000313" key="2">
    <source>
        <dbReference type="EMBL" id="MBB5784542.1"/>
    </source>
</evidence>
<dbReference type="EMBL" id="JACHMB010000001">
    <property type="protein sequence ID" value="MBB5784542.1"/>
    <property type="molecule type" value="Genomic_DNA"/>
</dbReference>
<dbReference type="Gene3D" id="3.90.1580.10">
    <property type="entry name" value="paralog of FGE (formylglycine-generating enzyme)"/>
    <property type="match status" value="1"/>
</dbReference>
<dbReference type="AlphaFoldDB" id="A0A7W9LI07"/>
<keyword evidence="3" id="KW-1185">Reference proteome</keyword>
<dbReference type="SUPFAM" id="SSF56436">
    <property type="entry name" value="C-type lectin-like"/>
    <property type="match status" value="1"/>
</dbReference>
<proteinExistence type="predicted"/>
<accession>A0A7W9LI07</accession>
<evidence type="ECO:0000256" key="1">
    <source>
        <dbReference type="SAM" id="MobiDB-lite"/>
    </source>
</evidence>
<sequence length="630" mass="70150">MADRNKLQTELHFDPAAVTSEDALKRLQVELYIISGRSIREIHSPVAFKISKSQVHKIASGAVMARKEHLQAFVEGCGVPSDDVDQWVRAWVNVARVKQIARSGISVATLPAVSMEDKATTGSAVLPELPTTEVPALEPPAPSEGSAMEPTARRGFIAPQTADLRIELDKWVIEFDQPRTGTDDEDTEEEPQKSLGPSELILRGLGPVQADKGLSALPSALGHLTESGINAELVTAFRRLSIPVRSATDFWAVLAADMTLYLARPGDLQWLVKETGQILMDPSSNLEVVRRTWEVLFEHFLREHDAEASAWPVESIFDHFARWAGTHADRFHVFMRWLQQVVPHDRSLWSAIRRAVEAHERGLPAKTAWDMRVVVRKEKSLASHRFAPLPSAFSPDIDLIPKIDGICPYEFEAMRFPLKNEEAATVLPGRPLRLPALEEPYIIDLPRTGSRSTEVELRAFLHELIMGCVELDPGAPGVWAVPTPAEWLALAGCAALDKQYPWGPERPTPDRANLYYGGRRTDYRVERVGSRLSGASPHGIRDCCGNVHELVEWRVDGTRLGDFRLAGGCFSSSPKWSYSTHFRPLIPHSSSRRNVGIRLIRYNPVHTNLRKSAARAIVKQLGAEPGHEHR</sequence>
<reference evidence="2 3" key="1">
    <citation type="submission" date="2020-08" db="EMBL/GenBank/DDBJ databases">
        <title>Sequencing the genomes of 1000 actinobacteria strains.</title>
        <authorList>
            <person name="Klenk H.-P."/>
        </authorList>
    </citation>
    <scope>NUCLEOTIDE SEQUENCE [LARGE SCALE GENOMIC DNA]</scope>
    <source>
        <strain evidence="2 3">DSM 45507</strain>
    </source>
</reference>
<dbReference type="InterPro" id="IPR016187">
    <property type="entry name" value="CTDL_fold"/>
</dbReference>
<organism evidence="2 3">
    <name type="scientific">Nonomuraea jabiensis</name>
    <dbReference type="NCBI Taxonomy" id="882448"/>
    <lineage>
        <taxon>Bacteria</taxon>
        <taxon>Bacillati</taxon>
        <taxon>Actinomycetota</taxon>
        <taxon>Actinomycetes</taxon>
        <taxon>Streptosporangiales</taxon>
        <taxon>Streptosporangiaceae</taxon>
        <taxon>Nonomuraea</taxon>
    </lineage>
</organism>
<comment type="caution">
    <text evidence="2">The sequence shown here is derived from an EMBL/GenBank/DDBJ whole genome shotgun (WGS) entry which is preliminary data.</text>
</comment>
<protein>
    <submittedName>
        <fullName evidence="2">Stage V sporulation protein SpoVS</fullName>
    </submittedName>
</protein>
<dbReference type="RefSeq" id="WP_185077475.1">
    <property type="nucleotide sequence ID" value="NZ_JACHMB010000001.1"/>
</dbReference>
<gene>
    <name evidence="2" type="ORF">HD596_011298</name>
</gene>